<keyword evidence="6" id="KW-1185">Reference proteome</keyword>
<name>A0A317CGK8_9GAMM</name>
<sequence length="329" mass="35865">MQTYTFTLKPLSAFSTEILGDTLFGQLCWAIRNHLGEGRLTELLDGYTDGRPFMVVSDAFPSGHIPKPSVPAWFFEDANPELRKLLKKKVWMPLDKIDMDLSKWQGQCKSPSELLGAEGAAWSKEDAQPHNTINRLSGTTGTGEFAPYSVELTHYSGQAHFDCHIVLDETRFDITDLRETLQNIGHFGFGKDATIGAGKFEVVGEQRAFDVPNVDGANASLTLAPCAPQGLGYDSALSFYQPFTRFGRHGDIAVHQSGKPFKSPVLMAKTGSIFGVNTEAGFIGQGLGAAKQKLSSAIPETVQQGYSPVVPLRIPDDLVNKIKSLEADL</sequence>
<dbReference type="GO" id="GO:0003723">
    <property type="term" value="F:RNA binding"/>
    <property type="evidence" value="ECO:0007669"/>
    <property type="project" value="UniProtKB-KW"/>
</dbReference>
<dbReference type="RefSeq" id="WP_109837463.1">
    <property type="nucleotide sequence ID" value="NZ_QGKM01000023.1"/>
</dbReference>
<evidence type="ECO:0000256" key="4">
    <source>
        <dbReference type="ARBA" id="ARBA00023118"/>
    </source>
</evidence>
<evidence type="ECO:0000256" key="2">
    <source>
        <dbReference type="ARBA" id="ARBA00016109"/>
    </source>
</evidence>
<keyword evidence="3" id="KW-0694">RNA-binding</keyword>
<keyword evidence="4" id="KW-0051">Antiviral defense</keyword>
<dbReference type="OrthoDB" id="9790529at2"/>
<accession>A0A317CGK8</accession>
<evidence type="ECO:0000313" key="6">
    <source>
        <dbReference type="Proteomes" id="UP000245539"/>
    </source>
</evidence>
<reference evidence="5 6" key="1">
    <citation type="submission" date="2018-05" db="EMBL/GenBank/DDBJ databases">
        <title>Leucothrix arctica sp. nov., isolated from Arctic seawater.</title>
        <authorList>
            <person name="Choi A."/>
            <person name="Baek K."/>
        </authorList>
    </citation>
    <scope>NUCLEOTIDE SEQUENCE [LARGE SCALE GENOMIC DNA]</scope>
    <source>
        <strain evidence="5 6">JCM 18388</strain>
    </source>
</reference>
<proteinExistence type="inferred from homology"/>
<dbReference type="EMBL" id="QGKM01000023">
    <property type="protein sequence ID" value="PWQ97648.1"/>
    <property type="molecule type" value="Genomic_DNA"/>
</dbReference>
<dbReference type="AlphaFoldDB" id="A0A317CGK8"/>
<dbReference type="Proteomes" id="UP000245539">
    <property type="component" value="Unassembled WGS sequence"/>
</dbReference>
<protein>
    <recommendedName>
        <fullName evidence="2">CRISPR system Cms protein Csm4</fullName>
    </recommendedName>
</protein>
<dbReference type="GO" id="GO:0051607">
    <property type="term" value="P:defense response to virus"/>
    <property type="evidence" value="ECO:0007669"/>
    <property type="project" value="UniProtKB-KW"/>
</dbReference>
<evidence type="ECO:0000313" key="5">
    <source>
        <dbReference type="EMBL" id="PWQ97648.1"/>
    </source>
</evidence>
<gene>
    <name evidence="5" type="ORF">DKW60_09715</name>
</gene>
<comment type="similarity">
    <text evidence="1">Belongs to the CRISPR-associated Csm4 family.</text>
</comment>
<dbReference type="NCBIfam" id="TIGR01903">
    <property type="entry name" value="cas5_csm4"/>
    <property type="match status" value="1"/>
</dbReference>
<dbReference type="InterPro" id="IPR005510">
    <property type="entry name" value="Csm4"/>
</dbReference>
<evidence type="ECO:0000256" key="1">
    <source>
        <dbReference type="ARBA" id="ARBA00005772"/>
    </source>
</evidence>
<evidence type="ECO:0000256" key="3">
    <source>
        <dbReference type="ARBA" id="ARBA00022884"/>
    </source>
</evidence>
<comment type="caution">
    <text evidence="5">The sequence shown here is derived from an EMBL/GenBank/DDBJ whole genome shotgun (WGS) entry which is preliminary data.</text>
</comment>
<organism evidence="5 6">
    <name type="scientific">Leucothrix pacifica</name>
    <dbReference type="NCBI Taxonomy" id="1247513"/>
    <lineage>
        <taxon>Bacteria</taxon>
        <taxon>Pseudomonadati</taxon>
        <taxon>Pseudomonadota</taxon>
        <taxon>Gammaproteobacteria</taxon>
        <taxon>Thiotrichales</taxon>
        <taxon>Thiotrichaceae</taxon>
        <taxon>Leucothrix</taxon>
    </lineage>
</organism>